<comment type="caution">
    <text evidence="3">The sequence shown here is derived from an EMBL/GenBank/DDBJ whole genome shotgun (WGS) entry which is preliminary data.</text>
</comment>
<dbReference type="Gene3D" id="1.10.10.10">
    <property type="entry name" value="Winged helix-like DNA-binding domain superfamily/Winged helix DNA-binding domain"/>
    <property type="match status" value="1"/>
</dbReference>
<dbReference type="PANTHER" id="PTHR43156">
    <property type="entry name" value="STAGE II SPORULATION PROTEIN E-RELATED"/>
    <property type="match status" value="1"/>
</dbReference>
<accession>A0ABP7N385</accession>
<dbReference type="InterPro" id="IPR052016">
    <property type="entry name" value="Bact_Sigma-Reg"/>
</dbReference>
<dbReference type="Pfam" id="PF03861">
    <property type="entry name" value="ANTAR"/>
    <property type="match status" value="1"/>
</dbReference>
<organism evidence="3 4">
    <name type="scientific">Streptomyces gulbargensis</name>
    <dbReference type="NCBI Taxonomy" id="364901"/>
    <lineage>
        <taxon>Bacteria</taxon>
        <taxon>Bacillati</taxon>
        <taxon>Actinomycetota</taxon>
        <taxon>Actinomycetes</taxon>
        <taxon>Kitasatosporales</taxon>
        <taxon>Streptomycetaceae</taxon>
        <taxon>Streptomyces</taxon>
    </lineage>
</organism>
<name>A0ABP7N385_9ACTN</name>
<dbReference type="Gene3D" id="3.30.450.20">
    <property type="entry name" value="PAS domain"/>
    <property type="match status" value="2"/>
</dbReference>
<evidence type="ECO:0000313" key="4">
    <source>
        <dbReference type="Proteomes" id="UP001501000"/>
    </source>
</evidence>
<proteinExistence type="predicted"/>
<dbReference type="SMART" id="SM00331">
    <property type="entry name" value="PP2C_SIG"/>
    <property type="match status" value="1"/>
</dbReference>
<feature type="domain" description="PPM-type phosphatase" evidence="2">
    <location>
        <begin position="421"/>
        <end position="632"/>
    </location>
</feature>
<dbReference type="PANTHER" id="PTHR43156:SF2">
    <property type="entry name" value="STAGE II SPORULATION PROTEIN E"/>
    <property type="match status" value="1"/>
</dbReference>
<sequence>MARASARLPDGCARAGEGLPGAEVEQAKGVLMALTGASAEAAEAELVRRALRDGRSLTDEARTLLAGLRPHLAAPGAGAEVPEALPPAFGTVPDLLGASAVAPWAAPEAFLEAGGSGAAPEEEPGAEQAVDGAIVRLFDALPGMVVLLTPLRGPGGHVTDFRMDAASSGAVDIFGVSGRDLIGRRLLTAYPHLRGTPLWEGYLTALATSTVWSGEPFEMEDAADGVVRLSRFLVRAAPWNGRLVLSWARLNADARDQRRLDVMQRLGNLGWADWDVAADTATWSERAYAILERDPADGPVTLAGLPRLVAGEDSAGLEEDLRRLLAEGTPVDRTCRIDPPSGIRYVRLVAESERAADGSPIEVRGFLQDVTAAKRAEQEILAHERNAHLQLGRLRAERALAARLQEALLPIAQESRTLSGLQVDVAYRPAEQGLNVSGDWYSAVELPDGSALLVVGDVGGHGLDSVATMAQLRFTAKGMAVTGTPLPDILARLNTVLLHAADGHINTATMIMARYRPDTRRLSWVQAGHLPPLMIHDGLPLILDRPAGVLLGATPDPVYTEAVVTLDPGDELVLYTDGLIEKPGESLDDGFARLTATAAATPPGVNLLDHLLARLDAPGGRRDDICALHILAGS</sequence>
<evidence type="ECO:0000256" key="1">
    <source>
        <dbReference type="ARBA" id="ARBA00022801"/>
    </source>
</evidence>
<dbReference type="InterPro" id="IPR035965">
    <property type="entry name" value="PAS-like_dom_sf"/>
</dbReference>
<dbReference type="EMBL" id="BAABAJ010000022">
    <property type="protein sequence ID" value="GAA3935701.1"/>
    <property type="molecule type" value="Genomic_DNA"/>
</dbReference>
<dbReference type="InterPro" id="IPR005561">
    <property type="entry name" value="ANTAR"/>
</dbReference>
<dbReference type="Pfam" id="PF07228">
    <property type="entry name" value="SpoIIE"/>
    <property type="match status" value="1"/>
</dbReference>
<gene>
    <name evidence="3" type="ORF">GCM10022244_50120</name>
</gene>
<dbReference type="SUPFAM" id="SSF81606">
    <property type="entry name" value="PP2C-like"/>
    <property type="match status" value="1"/>
</dbReference>
<dbReference type="Gene3D" id="3.60.40.10">
    <property type="entry name" value="PPM-type phosphatase domain"/>
    <property type="match status" value="1"/>
</dbReference>
<dbReference type="InterPro" id="IPR001932">
    <property type="entry name" value="PPM-type_phosphatase-like_dom"/>
</dbReference>
<protein>
    <recommendedName>
        <fullName evidence="2">PPM-type phosphatase domain-containing protein</fullName>
    </recommendedName>
</protein>
<evidence type="ECO:0000259" key="2">
    <source>
        <dbReference type="SMART" id="SM00331"/>
    </source>
</evidence>
<keyword evidence="4" id="KW-1185">Reference proteome</keyword>
<keyword evidence="1" id="KW-0378">Hydrolase</keyword>
<reference evidence="4" key="1">
    <citation type="journal article" date="2019" name="Int. J. Syst. Evol. Microbiol.">
        <title>The Global Catalogue of Microorganisms (GCM) 10K type strain sequencing project: providing services to taxonomists for standard genome sequencing and annotation.</title>
        <authorList>
            <consortium name="The Broad Institute Genomics Platform"/>
            <consortium name="The Broad Institute Genome Sequencing Center for Infectious Disease"/>
            <person name="Wu L."/>
            <person name="Ma J."/>
        </authorList>
    </citation>
    <scope>NUCLEOTIDE SEQUENCE [LARGE SCALE GENOMIC DNA]</scope>
    <source>
        <strain evidence="4">JCM 16956</strain>
    </source>
</reference>
<dbReference type="InterPro" id="IPR036388">
    <property type="entry name" value="WH-like_DNA-bd_sf"/>
</dbReference>
<dbReference type="InterPro" id="IPR036457">
    <property type="entry name" value="PPM-type-like_dom_sf"/>
</dbReference>
<evidence type="ECO:0000313" key="3">
    <source>
        <dbReference type="EMBL" id="GAA3935701.1"/>
    </source>
</evidence>
<dbReference type="Proteomes" id="UP001501000">
    <property type="component" value="Unassembled WGS sequence"/>
</dbReference>
<dbReference type="SUPFAM" id="SSF55785">
    <property type="entry name" value="PYP-like sensor domain (PAS domain)"/>
    <property type="match status" value="1"/>
</dbReference>